<proteinExistence type="predicted"/>
<keyword evidence="3" id="KW-1185">Reference proteome</keyword>
<feature type="compositionally biased region" description="Low complexity" evidence="1">
    <location>
        <begin position="1"/>
        <end position="15"/>
    </location>
</feature>
<evidence type="ECO:0000313" key="3">
    <source>
        <dbReference type="Proteomes" id="UP000574769"/>
    </source>
</evidence>
<organism evidence="2 3">
    <name type="scientific">Sphingomonas abaci</name>
    <dbReference type="NCBI Taxonomy" id="237611"/>
    <lineage>
        <taxon>Bacteria</taxon>
        <taxon>Pseudomonadati</taxon>
        <taxon>Pseudomonadota</taxon>
        <taxon>Alphaproteobacteria</taxon>
        <taxon>Sphingomonadales</taxon>
        <taxon>Sphingomonadaceae</taxon>
        <taxon>Sphingomonas</taxon>
    </lineage>
</organism>
<dbReference type="EMBL" id="JACHNY010000002">
    <property type="protein sequence ID" value="MBB4617360.1"/>
    <property type="molecule type" value="Genomic_DNA"/>
</dbReference>
<evidence type="ECO:0008006" key="4">
    <source>
        <dbReference type="Google" id="ProtNLM"/>
    </source>
</evidence>
<evidence type="ECO:0000313" key="2">
    <source>
        <dbReference type="EMBL" id="MBB4617360.1"/>
    </source>
</evidence>
<accession>A0A7W7EZF1</accession>
<reference evidence="2 3" key="1">
    <citation type="submission" date="2020-08" db="EMBL/GenBank/DDBJ databases">
        <title>Genomic Encyclopedia of Type Strains, Phase IV (KMG-IV): sequencing the most valuable type-strain genomes for metagenomic binning, comparative biology and taxonomic classification.</title>
        <authorList>
            <person name="Goeker M."/>
        </authorList>
    </citation>
    <scope>NUCLEOTIDE SEQUENCE [LARGE SCALE GENOMIC DNA]</scope>
    <source>
        <strain evidence="2 3">DSM 15867</strain>
    </source>
</reference>
<sequence length="129" mass="13116">MKSSGSSSATKTPASPSAPSPDAPGAPARPSFALTGRSIELDPRSHAVRPDLADIRLAAQVFAPHYAAAVERSIGSGTVLRSGRDPGSESLATLSAGEPFELLDLIGDTAWGRAANHDLVGYVPLAALA</sequence>
<dbReference type="AlphaFoldDB" id="A0A7W7EZF1"/>
<dbReference type="Proteomes" id="UP000574769">
    <property type="component" value="Unassembled WGS sequence"/>
</dbReference>
<gene>
    <name evidence="2" type="ORF">GGQ96_001480</name>
</gene>
<name>A0A7W7EZF1_9SPHN</name>
<feature type="region of interest" description="Disordered" evidence="1">
    <location>
        <begin position="1"/>
        <end position="37"/>
    </location>
</feature>
<comment type="caution">
    <text evidence="2">The sequence shown here is derived from an EMBL/GenBank/DDBJ whole genome shotgun (WGS) entry which is preliminary data.</text>
</comment>
<protein>
    <recommendedName>
        <fullName evidence="4">SH3 domain-containing protein</fullName>
    </recommendedName>
</protein>
<evidence type="ECO:0000256" key="1">
    <source>
        <dbReference type="SAM" id="MobiDB-lite"/>
    </source>
</evidence>